<protein>
    <submittedName>
        <fullName evidence="1">Uncharacterized protein</fullName>
    </submittedName>
</protein>
<dbReference type="AlphaFoldDB" id="A0A147BC26"/>
<name>A0A147BC26_IXORI</name>
<reference evidence="1" key="1">
    <citation type="journal article" date="2018" name="PLoS Negl. Trop. Dis.">
        <title>Sialome diversity of ticks revealed by RNAseq of single tick salivary glands.</title>
        <authorList>
            <person name="Perner J."/>
            <person name="Kropackova S."/>
            <person name="Kopacek P."/>
            <person name="Ribeiro J.M."/>
        </authorList>
    </citation>
    <scope>NUCLEOTIDE SEQUENCE</scope>
    <source>
        <strain evidence="1">Siblings of single egg batch collected in Ceske Budejovice</strain>
        <tissue evidence="1">Salivary glands</tissue>
    </source>
</reference>
<feature type="non-terminal residue" evidence="1">
    <location>
        <position position="1"/>
    </location>
</feature>
<sequence>LRVLHRYGVAQQRVDVYRGRHLGDHGVPQPGVTRVAARGQLEDLGRSPCQVCQGVRLVCTTAGALSSPGTRLDFSSRAPQNLLFGADAASEPVFLADVFFSSIVAVPYQAPDKRLAPRWCVICSVLANRLSGGITKS</sequence>
<dbReference type="EMBL" id="GEGO01007499">
    <property type="protein sequence ID" value="JAR87905.1"/>
    <property type="molecule type" value="Transcribed_RNA"/>
</dbReference>
<organism evidence="1">
    <name type="scientific">Ixodes ricinus</name>
    <name type="common">Common tick</name>
    <name type="synonym">Acarus ricinus</name>
    <dbReference type="NCBI Taxonomy" id="34613"/>
    <lineage>
        <taxon>Eukaryota</taxon>
        <taxon>Metazoa</taxon>
        <taxon>Ecdysozoa</taxon>
        <taxon>Arthropoda</taxon>
        <taxon>Chelicerata</taxon>
        <taxon>Arachnida</taxon>
        <taxon>Acari</taxon>
        <taxon>Parasitiformes</taxon>
        <taxon>Ixodida</taxon>
        <taxon>Ixodoidea</taxon>
        <taxon>Ixodidae</taxon>
        <taxon>Ixodinae</taxon>
        <taxon>Ixodes</taxon>
    </lineage>
</organism>
<evidence type="ECO:0000313" key="1">
    <source>
        <dbReference type="EMBL" id="JAR87905.1"/>
    </source>
</evidence>
<accession>A0A147BC26</accession>
<proteinExistence type="predicted"/>